<proteinExistence type="predicted"/>
<keyword evidence="3" id="KW-1185">Reference proteome</keyword>
<dbReference type="RefSeq" id="WP_051010072.1">
    <property type="nucleotide sequence ID" value="NZ_JANZXA010000010.1"/>
</dbReference>
<dbReference type="Proteomes" id="UP001165583">
    <property type="component" value="Unassembled WGS sequence"/>
</dbReference>
<evidence type="ECO:0008006" key="4">
    <source>
        <dbReference type="Google" id="ProtNLM"/>
    </source>
</evidence>
<name>A0ABT2I7Y2_9SPHN</name>
<accession>A0ABT2I7Y2</accession>
<reference evidence="2" key="1">
    <citation type="submission" date="2022-09" db="EMBL/GenBank/DDBJ databases">
        <title>Novosphingobium sp. Nov., a polycyclic aromatic hydrocarbon-degrading bacterium isolated form mangrove sediments in HongKong.</title>
        <authorList>
            <person name="Hu Z."/>
        </authorList>
    </citation>
    <scope>NUCLEOTIDE SEQUENCE</scope>
    <source>
        <strain evidence="2">HK4-1</strain>
    </source>
</reference>
<sequence>MSKIMGHQFHLDTSNPRFPISGGYASFPAGRDTIVDTPIEPVETEAEMVAHASERPRASVWLWRPWYAKLWWAGIAIYWLGKAGSIYSSILDQFYSSALGGLLNVAFFPPLALMVLGLGFARARFEWSDWEFVEPTHEQMFPKRSVGGMRDPYADPLDPRSGALHWRRVDGTP</sequence>
<evidence type="ECO:0000313" key="3">
    <source>
        <dbReference type="Proteomes" id="UP001165583"/>
    </source>
</evidence>
<evidence type="ECO:0000313" key="2">
    <source>
        <dbReference type="EMBL" id="MCT2400894.1"/>
    </source>
</evidence>
<protein>
    <recommendedName>
        <fullName evidence="4">DUF2628 domain-containing protein</fullName>
    </recommendedName>
</protein>
<keyword evidence="1" id="KW-0472">Membrane</keyword>
<gene>
    <name evidence="2" type="ORF">NZK81_15175</name>
</gene>
<keyword evidence="1" id="KW-0812">Transmembrane</keyword>
<evidence type="ECO:0000256" key="1">
    <source>
        <dbReference type="SAM" id="Phobius"/>
    </source>
</evidence>
<comment type="caution">
    <text evidence="2">The sequence shown here is derived from an EMBL/GenBank/DDBJ whole genome shotgun (WGS) entry which is preliminary data.</text>
</comment>
<feature type="transmembrane region" description="Helical" evidence="1">
    <location>
        <begin position="102"/>
        <end position="121"/>
    </location>
</feature>
<dbReference type="EMBL" id="JANZXA010000010">
    <property type="protein sequence ID" value="MCT2400894.1"/>
    <property type="molecule type" value="Genomic_DNA"/>
</dbReference>
<feature type="transmembrane region" description="Helical" evidence="1">
    <location>
        <begin position="70"/>
        <end position="90"/>
    </location>
</feature>
<keyword evidence="1" id="KW-1133">Transmembrane helix</keyword>
<organism evidence="2 3">
    <name type="scientific">Novosphingobium mangrovi</name>
    <name type="common">ex Huang et al. 2023</name>
    <dbReference type="NCBI Taxonomy" id="2976432"/>
    <lineage>
        <taxon>Bacteria</taxon>
        <taxon>Pseudomonadati</taxon>
        <taxon>Pseudomonadota</taxon>
        <taxon>Alphaproteobacteria</taxon>
        <taxon>Sphingomonadales</taxon>
        <taxon>Sphingomonadaceae</taxon>
        <taxon>Novosphingobium</taxon>
    </lineage>
</organism>